<evidence type="ECO:0000256" key="3">
    <source>
        <dbReference type="ARBA" id="ARBA00023125"/>
    </source>
</evidence>
<keyword evidence="7" id="KW-1185">Reference proteome</keyword>
<dbReference type="RefSeq" id="WP_158425444.1">
    <property type="nucleotide sequence ID" value="NZ_JAOQJQ010000004.1"/>
</dbReference>
<dbReference type="Proteomes" id="UP001652442">
    <property type="component" value="Unassembled WGS sequence"/>
</dbReference>
<dbReference type="Pfam" id="PF03466">
    <property type="entry name" value="LysR_substrate"/>
    <property type="match status" value="1"/>
</dbReference>
<sequence>MDFEQIECFLMLAREQNFSRAADEMNLSQSSVSKKIKTLEKELHTCLFERGQRKTILTDTGIQFQSFAQKVYGDYEQMLLLLGQRGPEKKYRLRLGVLPITEAYQLNQKFAKFQLKYEDIQLEIQELEQTDILRKVDNGQLDFGFARFSEKLLRDYETIPILKDELVIICGKSHPLGTRKELALTDLRDCEFAMLNTKSEIYQQFMENCHEQRIPIRISHIINRHTVLFNMLGGNRLLSVLPKEMFSVREYPDLVRIPLADSMETVCGLIFPKGVSLNRQQRKLADLLKSFSGLTE</sequence>
<dbReference type="PANTHER" id="PTHR30419:SF8">
    <property type="entry name" value="NITROGEN ASSIMILATION TRANSCRIPTIONAL ACTIVATOR-RELATED"/>
    <property type="match status" value="1"/>
</dbReference>
<protein>
    <submittedName>
        <fullName evidence="6">LysR family transcriptional regulator</fullName>
    </submittedName>
</protein>
<dbReference type="SUPFAM" id="SSF46785">
    <property type="entry name" value="Winged helix' DNA-binding domain"/>
    <property type="match status" value="1"/>
</dbReference>
<evidence type="ECO:0000256" key="2">
    <source>
        <dbReference type="ARBA" id="ARBA00023015"/>
    </source>
</evidence>
<name>A0ABT2TM71_9FIRM</name>
<dbReference type="Gene3D" id="1.10.10.10">
    <property type="entry name" value="Winged helix-like DNA-binding domain superfamily/Winged helix DNA-binding domain"/>
    <property type="match status" value="1"/>
</dbReference>
<dbReference type="InterPro" id="IPR050950">
    <property type="entry name" value="HTH-type_LysR_regulators"/>
</dbReference>
<comment type="similarity">
    <text evidence="1">Belongs to the LysR transcriptional regulatory family.</text>
</comment>
<dbReference type="Gene3D" id="3.40.190.290">
    <property type="match status" value="1"/>
</dbReference>
<proteinExistence type="inferred from homology"/>
<dbReference type="InterPro" id="IPR036390">
    <property type="entry name" value="WH_DNA-bd_sf"/>
</dbReference>
<gene>
    <name evidence="6" type="ORF">OCV88_10365</name>
</gene>
<evidence type="ECO:0000256" key="4">
    <source>
        <dbReference type="ARBA" id="ARBA00023163"/>
    </source>
</evidence>
<dbReference type="CDD" id="cd05466">
    <property type="entry name" value="PBP2_LTTR_substrate"/>
    <property type="match status" value="1"/>
</dbReference>
<dbReference type="PRINTS" id="PR00039">
    <property type="entry name" value="HTHLYSR"/>
</dbReference>
<dbReference type="Pfam" id="PF00126">
    <property type="entry name" value="HTH_1"/>
    <property type="match status" value="1"/>
</dbReference>
<reference evidence="6 7" key="1">
    <citation type="journal article" date="2021" name="ISME Commun">
        <title>Automated analysis of genomic sequences facilitates high-throughput and comprehensive description of bacteria.</title>
        <authorList>
            <person name="Hitch T.C.A."/>
        </authorList>
    </citation>
    <scope>NUCLEOTIDE SEQUENCE [LARGE SCALE GENOMIC DNA]</scope>
    <source>
        <strain evidence="6 7">Sanger_109</strain>
    </source>
</reference>
<dbReference type="SUPFAM" id="SSF53850">
    <property type="entry name" value="Periplasmic binding protein-like II"/>
    <property type="match status" value="1"/>
</dbReference>
<dbReference type="PANTHER" id="PTHR30419">
    <property type="entry name" value="HTH-TYPE TRANSCRIPTIONAL REGULATOR YBHD"/>
    <property type="match status" value="1"/>
</dbReference>
<organism evidence="6 7">
    <name type="scientific">Brotonthovivens ammoniilytica</name>
    <dbReference type="NCBI Taxonomy" id="2981725"/>
    <lineage>
        <taxon>Bacteria</taxon>
        <taxon>Bacillati</taxon>
        <taxon>Bacillota</taxon>
        <taxon>Clostridia</taxon>
        <taxon>Lachnospirales</taxon>
        <taxon>Lachnospiraceae</taxon>
        <taxon>Brotonthovivens</taxon>
    </lineage>
</organism>
<evidence type="ECO:0000313" key="7">
    <source>
        <dbReference type="Proteomes" id="UP001652442"/>
    </source>
</evidence>
<keyword evidence="4" id="KW-0804">Transcription</keyword>
<dbReference type="EMBL" id="JAOQJQ010000004">
    <property type="protein sequence ID" value="MCU6762737.1"/>
    <property type="molecule type" value="Genomic_DNA"/>
</dbReference>
<evidence type="ECO:0000313" key="6">
    <source>
        <dbReference type="EMBL" id="MCU6762737.1"/>
    </source>
</evidence>
<keyword evidence="2" id="KW-0805">Transcription regulation</keyword>
<dbReference type="InterPro" id="IPR000847">
    <property type="entry name" value="LysR_HTH_N"/>
</dbReference>
<comment type="caution">
    <text evidence="6">The sequence shown here is derived from an EMBL/GenBank/DDBJ whole genome shotgun (WGS) entry which is preliminary data.</text>
</comment>
<dbReference type="InterPro" id="IPR036388">
    <property type="entry name" value="WH-like_DNA-bd_sf"/>
</dbReference>
<accession>A0ABT2TM71</accession>
<evidence type="ECO:0000256" key="1">
    <source>
        <dbReference type="ARBA" id="ARBA00009437"/>
    </source>
</evidence>
<feature type="domain" description="HTH lysR-type" evidence="5">
    <location>
        <begin position="1"/>
        <end position="58"/>
    </location>
</feature>
<dbReference type="InterPro" id="IPR005119">
    <property type="entry name" value="LysR_subst-bd"/>
</dbReference>
<keyword evidence="3" id="KW-0238">DNA-binding</keyword>
<evidence type="ECO:0000259" key="5">
    <source>
        <dbReference type="PROSITE" id="PS50931"/>
    </source>
</evidence>
<dbReference type="PROSITE" id="PS50931">
    <property type="entry name" value="HTH_LYSR"/>
    <property type="match status" value="1"/>
</dbReference>